<evidence type="ECO:0000313" key="1">
    <source>
        <dbReference type="Proteomes" id="UP000252040"/>
    </source>
</evidence>
<reference evidence="2" key="1">
    <citation type="submission" date="2025-08" db="UniProtKB">
        <authorList>
            <consortium name="RefSeq"/>
        </authorList>
    </citation>
    <scope>IDENTIFICATION</scope>
    <source>
        <tissue evidence="2">Meat</tissue>
    </source>
</reference>
<protein>
    <submittedName>
        <fullName evidence="2">Uncharacterized protein LOC112415986</fullName>
    </submittedName>
</protein>
<dbReference type="RefSeq" id="XP_024624993.1">
    <property type="nucleotide sequence ID" value="XM_024769225.1"/>
</dbReference>
<proteinExistence type="predicted"/>
<gene>
    <name evidence="2" type="primary">LOC112415986</name>
</gene>
<accession>A0A341DD27</accession>
<evidence type="ECO:0000313" key="2">
    <source>
        <dbReference type="RefSeq" id="XP_024624993.1"/>
    </source>
</evidence>
<dbReference type="AlphaFoldDB" id="A0A341DD27"/>
<sequence length="229" mass="25286">MCLPGQRERRYVTVPILQVTRMRLKEVWWEFESSCPWDIFRTQAHPGDQARTGGRQRHIHSAPHLGLTPAPAYPGAADKSYQMEASVAVGSAVVTGCLGMGGGARWGTPRDSGLNFLPAMRRWRRETEWQLHKHRCAYLFCSTLCLQCLEQGQACSRCSIGSQPPCCEDTQAAPWGDTCTTELKHLSQKPALTHQPCTLMKSTQSGGISTCLYQLGILAPARMSLSHSG</sequence>
<organism evidence="1 2">
    <name type="scientific">Neophocaena asiaeorientalis asiaeorientalis</name>
    <name type="common">Yangtze finless porpoise</name>
    <name type="synonym">Neophocaena phocaenoides subsp. asiaeorientalis</name>
    <dbReference type="NCBI Taxonomy" id="1706337"/>
    <lineage>
        <taxon>Eukaryota</taxon>
        <taxon>Metazoa</taxon>
        <taxon>Chordata</taxon>
        <taxon>Craniata</taxon>
        <taxon>Vertebrata</taxon>
        <taxon>Euteleostomi</taxon>
        <taxon>Mammalia</taxon>
        <taxon>Eutheria</taxon>
        <taxon>Laurasiatheria</taxon>
        <taxon>Artiodactyla</taxon>
        <taxon>Whippomorpha</taxon>
        <taxon>Cetacea</taxon>
        <taxon>Odontoceti</taxon>
        <taxon>Phocoenidae</taxon>
        <taxon>Neophocaena</taxon>
    </lineage>
</organism>
<dbReference type="InParanoid" id="A0A341DD27"/>
<dbReference type="GeneID" id="112415986"/>
<dbReference type="KEGG" id="nasi:112415986"/>
<keyword evidence="1" id="KW-1185">Reference proteome</keyword>
<dbReference type="Proteomes" id="UP000252040">
    <property type="component" value="Unplaced"/>
</dbReference>
<name>A0A341DD27_NEOAA</name>